<protein>
    <recommendedName>
        <fullName evidence="4">Secreted protein</fullName>
    </recommendedName>
</protein>
<name>A0AAN7A8G2_9PEZI</name>
<dbReference type="Proteomes" id="UP001302321">
    <property type="component" value="Unassembled WGS sequence"/>
</dbReference>
<proteinExistence type="predicted"/>
<evidence type="ECO:0000313" key="3">
    <source>
        <dbReference type="Proteomes" id="UP001302321"/>
    </source>
</evidence>
<organism evidence="2 3">
    <name type="scientific">Triangularia setosa</name>
    <dbReference type="NCBI Taxonomy" id="2587417"/>
    <lineage>
        <taxon>Eukaryota</taxon>
        <taxon>Fungi</taxon>
        <taxon>Dikarya</taxon>
        <taxon>Ascomycota</taxon>
        <taxon>Pezizomycotina</taxon>
        <taxon>Sordariomycetes</taxon>
        <taxon>Sordariomycetidae</taxon>
        <taxon>Sordariales</taxon>
        <taxon>Podosporaceae</taxon>
        <taxon>Triangularia</taxon>
    </lineage>
</organism>
<comment type="caution">
    <text evidence="2">The sequence shown here is derived from an EMBL/GenBank/DDBJ whole genome shotgun (WGS) entry which is preliminary data.</text>
</comment>
<keyword evidence="1" id="KW-0732">Signal</keyword>
<dbReference type="EMBL" id="MU866121">
    <property type="protein sequence ID" value="KAK4179211.1"/>
    <property type="molecule type" value="Genomic_DNA"/>
</dbReference>
<sequence>MMYVCVCVCACVCVCVCVCECVRIFFRGNYTLRFRWNRRSQIDGLSLGLGIPGRPPVTPCFHPAFLPAFWDFLNHQVNSSFPFWGLFIRPVLFDYWFHDTFFILRFETTTTHSDGGTICAGSRGLYQLGNLRFVFVLSVLITGRWSRKTRQHIIISWSWKQAVDGISLRQDEREAWFTRQASKQGGSKNIHG</sequence>
<dbReference type="AlphaFoldDB" id="A0AAN7A8G2"/>
<keyword evidence="3" id="KW-1185">Reference proteome</keyword>
<reference evidence="2" key="2">
    <citation type="submission" date="2023-05" db="EMBL/GenBank/DDBJ databases">
        <authorList>
            <consortium name="Lawrence Berkeley National Laboratory"/>
            <person name="Steindorff A."/>
            <person name="Hensen N."/>
            <person name="Bonometti L."/>
            <person name="Westerberg I."/>
            <person name="Brannstrom I.O."/>
            <person name="Guillou S."/>
            <person name="Cros-Aarteil S."/>
            <person name="Calhoun S."/>
            <person name="Haridas S."/>
            <person name="Kuo A."/>
            <person name="Mondo S."/>
            <person name="Pangilinan J."/>
            <person name="Riley R."/>
            <person name="Labutti K."/>
            <person name="Andreopoulos B."/>
            <person name="Lipzen A."/>
            <person name="Chen C."/>
            <person name="Yanf M."/>
            <person name="Daum C."/>
            <person name="Ng V."/>
            <person name="Clum A."/>
            <person name="Ohm R."/>
            <person name="Martin F."/>
            <person name="Silar P."/>
            <person name="Natvig D."/>
            <person name="Lalanne C."/>
            <person name="Gautier V."/>
            <person name="Ament-Velasquez S.L."/>
            <person name="Kruys A."/>
            <person name="Hutchinson M.I."/>
            <person name="Powell A.J."/>
            <person name="Barry K."/>
            <person name="Miller A.N."/>
            <person name="Grigoriev I.V."/>
            <person name="Debuchy R."/>
            <person name="Gladieux P."/>
            <person name="Thoren M.H."/>
            <person name="Johannesson H."/>
        </authorList>
    </citation>
    <scope>NUCLEOTIDE SEQUENCE</scope>
    <source>
        <strain evidence="2">CBS 892.96</strain>
    </source>
</reference>
<evidence type="ECO:0000256" key="1">
    <source>
        <dbReference type="SAM" id="SignalP"/>
    </source>
</evidence>
<evidence type="ECO:0000313" key="2">
    <source>
        <dbReference type="EMBL" id="KAK4179211.1"/>
    </source>
</evidence>
<reference evidence="2" key="1">
    <citation type="journal article" date="2023" name="Mol. Phylogenet. Evol.">
        <title>Genome-scale phylogeny and comparative genomics of the fungal order Sordariales.</title>
        <authorList>
            <person name="Hensen N."/>
            <person name="Bonometti L."/>
            <person name="Westerberg I."/>
            <person name="Brannstrom I.O."/>
            <person name="Guillou S."/>
            <person name="Cros-Aarteil S."/>
            <person name="Calhoun S."/>
            <person name="Haridas S."/>
            <person name="Kuo A."/>
            <person name="Mondo S."/>
            <person name="Pangilinan J."/>
            <person name="Riley R."/>
            <person name="LaButti K."/>
            <person name="Andreopoulos B."/>
            <person name="Lipzen A."/>
            <person name="Chen C."/>
            <person name="Yan M."/>
            <person name="Daum C."/>
            <person name="Ng V."/>
            <person name="Clum A."/>
            <person name="Steindorff A."/>
            <person name="Ohm R.A."/>
            <person name="Martin F."/>
            <person name="Silar P."/>
            <person name="Natvig D.O."/>
            <person name="Lalanne C."/>
            <person name="Gautier V."/>
            <person name="Ament-Velasquez S.L."/>
            <person name="Kruys A."/>
            <person name="Hutchinson M.I."/>
            <person name="Powell A.J."/>
            <person name="Barry K."/>
            <person name="Miller A.N."/>
            <person name="Grigoriev I.V."/>
            <person name="Debuchy R."/>
            <person name="Gladieux P."/>
            <person name="Hiltunen Thoren M."/>
            <person name="Johannesson H."/>
        </authorList>
    </citation>
    <scope>NUCLEOTIDE SEQUENCE</scope>
    <source>
        <strain evidence="2">CBS 892.96</strain>
    </source>
</reference>
<evidence type="ECO:0008006" key="4">
    <source>
        <dbReference type="Google" id="ProtNLM"/>
    </source>
</evidence>
<accession>A0AAN7A8G2</accession>
<feature type="signal peptide" evidence="1">
    <location>
        <begin position="1"/>
        <end position="21"/>
    </location>
</feature>
<gene>
    <name evidence="2" type="ORF">QBC36DRAFT_81948</name>
</gene>
<feature type="chain" id="PRO_5042973247" description="Secreted protein" evidence="1">
    <location>
        <begin position="22"/>
        <end position="192"/>
    </location>
</feature>